<accession>A0A3M8P352</accession>
<feature type="transmembrane region" description="Helical" evidence="9">
    <location>
        <begin position="414"/>
        <end position="433"/>
    </location>
</feature>
<proteinExistence type="inferred from homology"/>
<evidence type="ECO:0000256" key="9">
    <source>
        <dbReference type="RuleBase" id="RU363064"/>
    </source>
</evidence>
<comment type="caution">
    <text evidence="10">The sequence shown here is derived from an EMBL/GenBank/DDBJ whole genome shotgun (WGS) entry which is preliminary data.</text>
</comment>
<keyword evidence="4 9" id="KW-1003">Cell membrane</keyword>
<evidence type="ECO:0000256" key="6">
    <source>
        <dbReference type="ARBA" id="ARBA00022847"/>
    </source>
</evidence>
<dbReference type="RefSeq" id="WP_148039030.1">
    <property type="nucleotide sequence ID" value="NZ_RIAX01000021.1"/>
</dbReference>
<evidence type="ECO:0000256" key="7">
    <source>
        <dbReference type="ARBA" id="ARBA00022989"/>
    </source>
</evidence>
<feature type="transmembrane region" description="Helical" evidence="9">
    <location>
        <begin position="7"/>
        <end position="33"/>
    </location>
</feature>
<comment type="similarity">
    <text evidence="2 9">Belongs to the alanine or glycine:cation symporter (AGCS) (TC 2.A.25) family.</text>
</comment>
<dbReference type="AlphaFoldDB" id="A0A3M8P352"/>
<feature type="transmembrane region" description="Helical" evidence="9">
    <location>
        <begin position="302"/>
        <end position="323"/>
    </location>
</feature>
<keyword evidence="11" id="KW-1185">Reference proteome</keyword>
<gene>
    <name evidence="10" type="ORF">EEX84_15815</name>
</gene>
<dbReference type="InterPro" id="IPR001463">
    <property type="entry name" value="Na/Ala_symport"/>
</dbReference>
<feature type="transmembrane region" description="Helical" evidence="9">
    <location>
        <begin position="183"/>
        <end position="202"/>
    </location>
</feature>
<feature type="transmembrane region" description="Helical" evidence="9">
    <location>
        <begin position="348"/>
        <end position="368"/>
    </location>
</feature>
<dbReference type="NCBIfam" id="TIGR00835">
    <property type="entry name" value="agcS"/>
    <property type="match status" value="1"/>
</dbReference>
<dbReference type="Pfam" id="PF01235">
    <property type="entry name" value="Na_Ala_symp"/>
    <property type="match status" value="1"/>
</dbReference>
<evidence type="ECO:0000256" key="3">
    <source>
        <dbReference type="ARBA" id="ARBA00022448"/>
    </source>
</evidence>
<evidence type="ECO:0000313" key="10">
    <source>
        <dbReference type="EMBL" id="RNF38158.1"/>
    </source>
</evidence>
<dbReference type="PROSITE" id="PS00873">
    <property type="entry name" value="NA_ALANINE_SYMP"/>
    <property type="match status" value="1"/>
</dbReference>
<keyword evidence="8 9" id="KW-0472">Membrane</keyword>
<dbReference type="PANTHER" id="PTHR30330">
    <property type="entry name" value="AGSS FAMILY TRANSPORTER, SODIUM-ALANINE"/>
    <property type="match status" value="1"/>
</dbReference>
<evidence type="ECO:0000256" key="5">
    <source>
        <dbReference type="ARBA" id="ARBA00022692"/>
    </source>
</evidence>
<dbReference type="GO" id="GO:0005283">
    <property type="term" value="F:amino acid:sodium symporter activity"/>
    <property type="evidence" value="ECO:0007669"/>
    <property type="project" value="InterPro"/>
</dbReference>
<evidence type="ECO:0000256" key="8">
    <source>
        <dbReference type="ARBA" id="ARBA00023136"/>
    </source>
</evidence>
<comment type="subcellular location">
    <subcellularLocation>
        <location evidence="1 9">Cell membrane</location>
        <topology evidence="1 9">Multi-pass membrane protein</topology>
    </subcellularLocation>
</comment>
<feature type="transmembrane region" description="Helical" evidence="9">
    <location>
        <begin position="238"/>
        <end position="261"/>
    </location>
</feature>
<dbReference type="PANTHER" id="PTHR30330:SF3">
    <property type="entry name" value="TRANSCRIPTIONAL REGULATOR, LRP FAMILY"/>
    <property type="match status" value="1"/>
</dbReference>
<evidence type="ECO:0000256" key="1">
    <source>
        <dbReference type="ARBA" id="ARBA00004651"/>
    </source>
</evidence>
<evidence type="ECO:0000256" key="2">
    <source>
        <dbReference type="ARBA" id="ARBA00009261"/>
    </source>
</evidence>
<evidence type="ECO:0000313" key="11">
    <source>
        <dbReference type="Proteomes" id="UP000275473"/>
    </source>
</evidence>
<sequence>MERIEEFLGVVSGYVWGIPLLVLIVGTGLYLTIRLGVLQLRLLPYALKLVFTKNKDKDSKGDISHFQALSTAMAATVGTGNIVGVATAVVLGGPGAVFWMWLSAFFGMATKYGEAVLAVKYRIVDSRGLMAGGPMYYLEHGLKQKWLAVLFAIFGAVAAFGIGNGTQSNSVASIVEDTFDVAPWITGLILMVFAGAVIIGGIKTIGKVTAFFVPIMALFYIIAGLIVMVLNFDLIPAALGTIFSAAFTGEAAAGGAVGAAIRFGVARGVFSNEAGLGSAPIAAAAAKTDLPGRQALVSMTQVLFDTLIICSITGITIVMSGLYTDSGLEGAPLTSAAFGEFLGGVGPYIVSIGLIFFASSTIIGWSYYGEKCFQYLFKNPALLIVYRVVFVGVVFVGATVSLDVVWSFSDVMNGLMAIPNLIGLLGLSGVIVYETKKIVAKIKEEKEAERLGNGSDPLKLEFYLR</sequence>
<feature type="transmembrane region" description="Helical" evidence="9">
    <location>
        <begin position="209"/>
        <end position="232"/>
    </location>
</feature>
<dbReference type="EMBL" id="RIAX01000021">
    <property type="protein sequence ID" value="RNF38158.1"/>
    <property type="molecule type" value="Genomic_DNA"/>
</dbReference>
<dbReference type="Gene3D" id="1.20.1740.10">
    <property type="entry name" value="Amino acid/polyamine transporter I"/>
    <property type="match status" value="1"/>
</dbReference>
<evidence type="ECO:0000256" key="4">
    <source>
        <dbReference type="ARBA" id="ARBA00022475"/>
    </source>
</evidence>
<keyword evidence="6 9" id="KW-0769">Symport</keyword>
<keyword evidence="3 9" id="KW-0813">Transport</keyword>
<reference evidence="10 11" key="1">
    <citation type="journal article" date="2018" name="Int. J. Syst. Evol. Microbiol.">
        <title>Planococcus salinus sp. nov., a moderately halophilic bacterium isolated from a saline-alkali soil.</title>
        <authorList>
            <person name="Gan L."/>
        </authorList>
    </citation>
    <scope>NUCLEOTIDE SEQUENCE [LARGE SCALE GENOMIC DNA]</scope>
    <source>
        <strain evidence="10 11">LCB217</strain>
    </source>
</reference>
<dbReference type="GO" id="GO:0005886">
    <property type="term" value="C:plasma membrane"/>
    <property type="evidence" value="ECO:0007669"/>
    <property type="project" value="UniProtKB-SubCell"/>
</dbReference>
<dbReference type="Proteomes" id="UP000275473">
    <property type="component" value="Unassembled WGS sequence"/>
</dbReference>
<dbReference type="FunFam" id="1.20.1740.10:FF:000004">
    <property type="entry name" value="Sodium:alanine symporter family protein"/>
    <property type="match status" value="1"/>
</dbReference>
<keyword evidence="7 9" id="KW-1133">Transmembrane helix</keyword>
<feature type="non-terminal residue" evidence="10">
    <location>
        <position position="465"/>
    </location>
</feature>
<feature type="transmembrane region" description="Helical" evidence="9">
    <location>
        <begin position="82"/>
        <end position="102"/>
    </location>
</feature>
<protein>
    <submittedName>
        <fullName evidence="10">Sodium:alanine symporter family protein</fullName>
    </submittedName>
</protein>
<dbReference type="OrthoDB" id="9804874at2"/>
<name>A0A3M8P352_9BACL</name>
<feature type="transmembrane region" description="Helical" evidence="9">
    <location>
        <begin position="380"/>
        <end position="402"/>
    </location>
</feature>
<organism evidence="10 11">
    <name type="scientific">Planococcus salinus</name>
    <dbReference type="NCBI Taxonomy" id="1848460"/>
    <lineage>
        <taxon>Bacteria</taxon>
        <taxon>Bacillati</taxon>
        <taxon>Bacillota</taxon>
        <taxon>Bacilli</taxon>
        <taxon>Bacillales</taxon>
        <taxon>Caryophanaceae</taxon>
        <taxon>Planococcus</taxon>
    </lineage>
</organism>
<keyword evidence="5 9" id="KW-0812">Transmembrane</keyword>
<feature type="transmembrane region" description="Helical" evidence="9">
    <location>
        <begin position="146"/>
        <end position="163"/>
    </location>
</feature>
<dbReference type="PRINTS" id="PR00175">
    <property type="entry name" value="NAALASMPORT"/>
</dbReference>